<dbReference type="AlphaFoldDB" id="A0A3Q0IUX4"/>
<dbReference type="STRING" id="121845.A0A3Q0IUX4"/>
<dbReference type="GeneID" id="103510150"/>
<accession>A0A3Q0IUX4</accession>
<comment type="subcellular location">
    <subcellularLocation>
        <location evidence="1">Golgi apparatus</location>
        <location evidence="1">trans-Golgi network</location>
    </subcellularLocation>
</comment>
<organism evidence="11 12">
    <name type="scientific">Diaphorina citri</name>
    <name type="common">Asian citrus psyllid</name>
    <dbReference type="NCBI Taxonomy" id="121845"/>
    <lineage>
        <taxon>Eukaryota</taxon>
        <taxon>Metazoa</taxon>
        <taxon>Ecdysozoa</taxon>
        <taxon>Arthropoda</taxon>
        <taxon>Hexapoda</taxon>
        <taxon>Insecta</taxon>
        <taxon>Pterygota</taxon>
        <taxon>Neoptera</taxon>
        <taxon>Paraneoptera</taxon>
        <taxon>Hemiptera</taxon>
        <taxon>Sternorrhyncha</taxon>
        <taxon>Psylloidea</taxon>
        <taxon>Psyllidae</taxon>
        <taxon>Diaphorininae</taxon>
        <taxon>Diaphorina</taxon>
    </lineage>
</organism>
<dbReference type="GO" id="GO:0042147">
    <property type="term" value="P:retrograde transport, endosome to Golgi"/>
    <property type="evidence" value="ECO:0007669"/>
    <property type="project" value="InterPro"/>
</dbReference>
<keyword evidence="5" id="KW-0653">Protein transport</keyword>
<evidence type="ECO:0000256" key="4">
    <source>
        <dbReference type="ARBA" id="ARBA00022448"/>
    </source>
</evidence>
<evidence type="ECO:0000256" key="6">
    <source>
        <dbReference type="ARBA" id="ARBA00023034"/>
    </source>
</evidence>
<evidence type="ECO:0000259" key="9">
    <source>
        <dbReference type="Pfam" id="PF07928"/>
    </source>
</evidence>
<evidence type="ECO:0000256" key="2">
    <source>
        <dbReference type="ARBA" id="ARBA00009150"/>
    </source>
</evidence>
<evidence type="ECO:0000313" key="11">
    <source>
        <dbReference type="Proteomes" id="UP000079169"/>
    </source>
</evidence>
<keyword evidence="7" id="KW-0175">Coiled coil</keyword>
<dbReference type="PaxDb" id="121845-A0A3Q0IUX4"/>
<protein>
    <recommendedName>
        <fullName evidence="3">Vacuolar protein sorting-associated protein 54</fullName>
    </recommendedName>
</protein>
<feature type="domain" description="Vacuolar protein sorting-associated protein 54 N-terminal" evidence="10">
    <location>
        <begin position="239"/>
        <end position="385"/>
    </location>
</feature>
<dbReference type="InterPro" id="IPR019515">
    <property type="entry name" value="VPS54_N"/>
</dbReference>
<dbReference type="InterPro" id="IPR012501">
    <property type="entry name" value="Vps54_C"/>
</dbReference>
<feature type="non-terminal residue" evidence="12">
    <location>
        <position position="1"/>
    </location>
</feature>
<dbReference type="Proteomes" id="UP000079169">
    <property type="component" value="Unplaced"/>
</dbReference>
<dbReference type="GO" id="GO:0015031">
    <property type="term" value="P:protein transport"/>
    <property type="evidence" value="ECO:0007669"/>
    <property type="project" value="UniProtKB-KW"/>
</dbReference>
<reference evidence="12" key="1">
    <citation type="submission" date="2025-08" db="UniProtKB">
        <authorList>
            <consortium name="RefSeq"/>
        </authorList>
    </citation>
    <scope>IDENTIFICATION</scope>
</reference>
<comment type="similarity">
    <text evidence="2">Belongs to the VPS54 family.</text>
</comment>
<keyword evidence="4" id="KW-0813">Transport</keyword>
<dbReference type="Pfam" id="PF07928">
    <property type="entry name" value="Vps54"/>
    <property type="match status" value="1"/>
</dbReference>
<dbReference type="PANTHER" id="PTHR12965">
    <property type="entry name" value="VACUOLAR PROTEIN SORTING 54"/>
    <property type="match status" value="1"/>
</dbReference>
<evidence type="ECO:0000259" key="10">
    <source>
        <dbReference type="Pfam" id="PF10475"/>
    </source>
</evidence>
<gene>
    <name evidence="12" type="primary">LOC103510150</name>
</gene>
<evidence type="ECO:0000256" key="8">
    <source>
        <dbReference type="SAM" id="MobiDB-lite"/>
    </source>
</evidence>
<dbReference type="InterPro" id="IPR039745">
    <property type="entry name" value="Vps54"/>
</dbReference>
<feature type="domain" description="Vacuolar protein sorting-associated protein 54 C-terminal" evidence="9">
    <location>
        <begin position="678"/>
        <end position="807"/>
    </location>
</feature>
<keyword evidence="11" id="KW-1185">Reference proteome</keyword>
<dbReference type="RefSeq" id="XP_026680076.1">
    <property type="nucleotide sequence ID" value="XM_026824275.1"/>
</dbReference>
<feature type="region of interest" description="Disordered" evidence="8">
    <location>
        <begin position="204"/>
        <end position="225"/>
    </location>
</feature>
<dbReference type="GO" id="GO:0000938">
    <property type="term" value="C:GARP complex"/>
    <property type="evidence" value="ECO:0007669"/>
    <property type="project" value="InterPro"/>
</dbReference>
<proteinExistence type="inferred from homology"/>
<evidence type="ECO:0000256" key="7">
    <source>
        <dbReference type="ARBA" id="ARBA00023054"/>
    </source>
</evidence>
<dbReference type="GO" id="GO:0019905">
    <property type="term" value="F:syntaxin binding"/>
    <property type="evidence" value="ECO:0007669"/>
    <property type="project" value="TreeGrafter"/>
</dbReference>
<name>A0A3Q0IUX4_DIACI</name>
<evidence type="ECO:0000256" key="1">
    <source>
        <dbReference type="ARBA" id="ARBA00004601"/>
    </source>
</evidence>
<sequence>FLLLFFRHLRENHCKKEGGSYVCTYAENNVCSSLPIEGVNDNDYEKHVYKHHAMSNTNTSTDNEKLPSSAWNIYSASQNLPAVLNDPSKGKQKDLFTKTWGDHFVELHNVPAPSYLPEISKHHFDNYLKKISKRCKRRSRLSETSNSIDSPGETSILSNLNFSSSSKNYTHFDLSEIPKIYLKSDFKLSNLETFSIVFPQYHQEEEQQQQGSSHPVHNQCDIALSSSPPSYHNSSKLLQEKLSHYLDIVEVQIAIQVANKSDAFFHAMSSHDTIMEQLGQTIVQVKNLRCKLKNIDETQVKTSLKLIQKEKQRSNQCKALEKLRLMSSILQTQPTIQIYLSTPNYVAALELIEKTKDILNSELYGIQSFRHLLSELKEMTKMIDTLMIQEFERFVSTDLNRPLTETDLHVIESEKLVCIVLGLLKQESLEFLNIYRKEVDSAIKAIIKSCAIEIVSSSNFSFQTNHSSELTSLDDQIKYLNILEWLHLLKNCTHSLGLLLLRIKATCDVMMGAIPSDNHEARGKVDQVLCSTCQYALNRCAYLLSKSSVTYYNESKEESGPKSAGHWLSEKASLNHLTELQGYVNSLSQICERILPPNSNNIAMILKLAFKSEAIKLMQRYHAEQRSRLEMILESESWRKADVPCELEALLGNIINHGCFTSNKLSSSSSKQYLEVNNEKYAVIGTVLILISMISEYCSRAEEITLVTHILPRYIGDLIQIFNSLSCKLVLGGEAVSDKTGLKKITTYNLALALRALQLILYLIPFVVVHFEGLLGENAPLSHLHNVSDRIRDHIRDIRLKLLSIMGQVLNAELKYWEVKAPMPSKSFLVSILNFCLYFLRVLKNFDIL</sequence>
<evidence type="ECO:0000313" key="12">
    <source>
        <dbReference type="RefSeq" id="XP_026680076.1"/>
    </source>
</evidence>
<dbReference type="Gene3D" id="6.10.250.860">
    <property type="match status" value="1"/>
</dbReference>
<evidence type="ECO:0000256" key="5">
    <source>
        <dbReference type="ARBA" id="ARBA00022927"/>
    </source>
</evidence>
<dbReference type="KEGG" id="dci:103510150"/>
<dbReference type="Pfam" id="PF10475">
    <property type="entry name" value="Vps54_N"/>
    <property type="match status" value="1"/>
</dbReference>
<dbReference type="GO" id="GO:0005829">
    <property type="term" value="C:cytosol"/>
    <property type="evidence" value="ECO:0007669"/>
    <property type="project" value="GOC"/>
</dbReference>
<evidence type="ECO:0000256" key="3">
    <source>
        <dbReference type="ARBA" id="ARBA00017665"/>
    </source>
</evidence>
<dbReference type="GO" id="GO:0006896">
    <property type="term" value="P:Golgi to vacuole transport"/>
    <property type="evidence" value="ECO:0007669"/>
    <property type="project" value="TreeGrafter"/>
</dbReference>
<keyword evidence="6" id="KW-0333">Golgi apparatus</keyword>
<dbReference type="PANTHER" id="PTHR12965:SF0">
    <property type="entry name" value="VACUOLAR PROTEIN SORTING-ASSOCIATED PROTEIN 54"/>
    <property type="match status" value="1"/>
</dbReference>